<protein>
    <submittedName>
        <fullName evidence="1">Uncharacterized protein</fullName>
    </submittedName>
</protein>
<dbReference type="KEGG" id="thal:A1OE_1415"/>
<name>K7YSQ5_9PROT</name>
<keyword evidence="2" id="KW-1185">Reference proteome</keyword>
<dbReference type="AlphaFoldDB" id="K7YSQ5"/>
<dbReference type="HOGENOM" id="CLU_3197426_0_0_5"/>
<reference evidence="1 2" key="1">
    <citation type="journal article" date="2012" name="Proc. Natl. Acad. Sci. U.S.A.">
        <title>Genome streamlining and chemical defense in a coral reef symbiosis.</title>
        <authorList>
            <person name="Kwan J.C."/>
            <person name="Donia M.S."/>
            <person name="Han A.W."/>
            <person name="Hirose E."/>
            <person name="Haygood M.G."/>
            <person name="Schmidt E.W."/>
        </authorList>
    </citation>
    <scope>NUCLEOTIDE SEQUENCE [LARGE SCALE GENOMIC DNA]</scope>
    <source>
        <strain evidence="1 2">L2</strain>
    </source>
</reference>
<evidence type="ECO:0000313" key="2">
    <source>
        <dbReference type="Proteomes" id="UP000010077"/>
    </source>
</evidence>
<evidence type="ECO:0000313" key="1">
    <source>
        <dbReference type="EMBL" id="AFX99584.1"/>
    </source>
</evidence>
<dbReference type="EMBL" id="CP003539">
    <property type="protein sequence ID" value="AFX99584.1"/>
    <property type="molecule type" value="Genomic_DNA"/>
</dbReference>
<accession>K7YSQ5</accession>
<organism evidence="1 2">
    <name type="scientific">Candidatus Endolissoclinum faulkneri L2</name>
    <dbReference type="NCBI Taxonomy" id="1193729"/>
    <lineage>
        <taxon>Bacteria</taxon>
        <taxon>Pseudomonadati</taxon>
        <taxon>Pseudomonadota</taxon>
        <taxon>Alphaproteobacteria</taxon>
        <taxon>Rhodospirillales</taxon>
        <taxon>Rhodospirillaceae</taxon>
        <taxon>Candidatus Endolissoclinum</taxon>
    </lineage>
</organism>
<sequence length="45" mass="5449">MCRVQNLTKVLNNYNTYIYQIFTSKFNRRIKLDNLICMSSLFNLN</sequence>
<gene>
    <name evidence="1" type="ORF">A1OE_1415</name>
</gene>
<proteinExistence type="predicted"/>
<dbReference type="Proteomes" id="UP000010077">
    <property type="component" value="Chromosome"/>
</dbReference>